<dbReference type="Proteomes" id="UP000010846">
    <property type="component" value="Chromosome"/>
</dbReference>
<name>L0IEU7_HALRX</name>
<evidence type="ECO:0000313" key="1">
    <source>
        <dbReference type="EMBL" id="AGB17348.1"/>
    </source>
</evidence>
<protein>
    <submittedName>
        <fullName evidence="1">Uncharacterized protein</fullName>
    </submittedName>
</protein>
<gene>
    <name evidence="1" type="ordered locus">Halru_2774</name>
</gene>
<organism evidence="1 2">
    <name type="scientific">Halovivax ruber (strain DSM 18193 / JCM 13892 / XH-70)</name>
    <dbReference type="NCBI Taxonomy" id="797302"/>
    <lineage>
        <taxon>Archaea</taxon>
        <taxon>Methanobacteriati</taxon>
        <taxon>Methanobacteriota</taxon>
        <taxon>Stenosarchaea group</taxon>
        <taxon>Halobacteria</taxon>
        <taxon>Halobacteriales</taxon>
        <taxon>Natrialbaceae</taxon>
        <taxon>Halovivax</taxon>
    </lineage>
</organism>
<dbReference type="KEGG" id="hru:Halru_2774"/>
<accession>L0IEU7</accession>
<sequence length="169" mass="18032">MLLVALVAVLATLLVVGELPLGDGGDPPEPRIESVSVVDAGCHDEVRGRAASSTGGLWVGTINETSVDTDVSAEIRRATRPEATVAAYRVHLETHNTTAGNESCPGKIVFRVEYDTPYPDAADAMRVERYIDGRFQACGGSSSGPDTGCLRLYEDRPVHWSNGSVTYPE</sequence>
<reference evidence="1" key="1">
    <citation type="submission" date="2011-09" db="EMBL/GenBank/DDBJ databases">
        <title>Complete sequence of Halovivax ruber XH-70.</title>
        <authorList>
            <consortium name="US DOE Joint Genome Institute"/>
            <person name="Lucas S."/>
            <person name="Han J."/>
            <person name="Lapidus A."/>
            <person name="Cheng J.-F."/>
            <person name="Goodwin L."/>
            <person name="Pitluck S."/>
            <person name="Peters L."/>
            <person name="Mikhailova N."/>
            <person name="Davenport K."/>
            <person name="Detter J.C."/>
            <person name="Han C."/>
            <person name="Tapia R."/>
            <person name="Land M."/>
            <person name="Hauser L."/>
            <person name="Kyrpides N."/>
            <person name="Ivanova N."/>
            <person name="Pagani I."/>
            <person name="Sproer C."/>
            <person name="Anderson I."/>
            <person name="Woyke T."/>
        </authorList>
    </citation>
    <scope>NUCLEOTIDE SEQUENCE</scope>
    <source>
        <strain evidence="1">XH-70</strain>
    </source>
</reference>
<dbReference type="eggNOG" id="arCOG11489">
    <property type="taxonomic scope" value="Archaea"/>
</dbReference>
<dbReference type="EMBL" id="CP003050">
    <property type="protein sequence ID" value="AGB17348.1"/>
    <property type="molecule type" value="Genomic_DNA"/>
</dbReference>
<dbReference type="HOGENOM" id="CLU_1340759_0_0_2"/>
<evidence type="ECO:0000313" key="2">
    <source>
        <dbReference type="Proteomes" id="UP000010846"/>
    </source>
</evidence>
<keyword evidence="2" id="KW-1185">Reference proteome</keyword>
<proteinExistence type="predicted"/>
<dbReference type="AlphaFoldDB" id="L0IEU7"/>